<dbReference type="InterPro" id="IPR016155">
    <property type="entry name" value="Mopterin_synth/thiamin_S_b"/>
</dbReference>
<dbReference type="Pfam" id="PF02597">
    <property type="entry name" value="ThiS"/>
    <property type="match status" value="1"/>
</dbReference>
<dbReference type="InParanoid" id="A0A554NBM5"/>
<name>A0A554NBM5_9EURY</name>
<dbReference type="CDD" id="cd17040">
    <property type="entry name" value="Ubl_MoaD_like"/>
    <property type="match status" value="1"/>
</dbReference>
<comment type="caution">
    <text evidence="1">The sequence shown here is derived from an EMBL/GenBank/DDBJ whole genome shotgun (WGS) entry which is preliminary data.</text>
</comment>
<dbReference type="SUPFAM" id="SSF54285">
    <property type="entry name" value="MoaD/ThiS"/>
    <property type="match status" value="1"/>
</dbReference>
<dbReference type="InterPro" id="IPR054834">
    <property type="entry name" value="SAMP1_3"/>
</dbReference>
<evidence type="ECO:0000313" key="2">
    <source>
        <dbReference type="Proteomes" id="UP000319894"/>
    </source>
</evidence>
<keyword evidence="2" id="KW-1185">Reference proteome</keyword>
<reference evidence="1 2" key="1">
    <citation type="submission" date="2018-06" db="EMBL/GenBank/DDBJ databases">
        <title>Natronomonas sp. F16-60 a new haloarchaeon isolated from a solar saltern of Isla Cristina, Huelva, Spain.</title>
        <authorList>
            <person name="Duran-Viseras A."/>
            <person name="Sanchez-Porro C."/>
            <person name="Ventosa A."/>
        </authorList>
    </citation>
    <scope>NUCLEOTIDE SEQUENCE [LARGE SCALE GENOMIC DNA]</scope>
    <source>
        <strain evidence="1 2">F16-60</strain>
    </source>
</reference>
<dbReference type="InterPro" id="IPR003749">
    <property type="entry name" value="ThiS/MoaD-like"/>
</dbReference>
<accession>A0A554NBM5</accession>
<dbReference type="EMBL" id="QMDX01000003">
    <property type="protein sequence ID" value="TSD14788.1"/>
    <property type="molecule type" value="Genomic_DNA"/>
</dbReference>
<dbReference type="InterPro" id="IPR012675">
    <property type="entry name" value="Beta-grasp_dom_sf"/>
</dbReference>
<dbReference type="Proteomes" id="UP000319894">
    <property type="component" value="Unassembled WGS sequence"/>
</dbReference>
<dbReference type="NCBIfam" id="NF041918">
    <property type="entry name" value="SAMP1"/>
    <property type="match status" value="1"/>
</dbReference>
<dbReference type="AlphaFoldDB" id="A0A554NBM5"/>
<dbReference type="PANTHER" id="PTHR38031">
    <property type="entry name" value="SULFUR CARRIER PROTEIN SLR0821-RELATED"/>
    <property type="match status" value="1"/>
</dbReference>
<dbReference type="Gene3D" id="3.10.20.30">
    <property type="match status" value="1"/>
</dbReference>
<sequence length="88" mass="9266">MGVEVTVYGPLRSATGEKQMTLSPDGGTVRAVVRELRAEYPRTESHLLDDDGALRPSVRVTVDGETVDLDDPCPPGGAVAVFPAMRGG</sequence>
<dbReference type="PANTHER" id="PTHR38031:SF1">
    <property type="entry name" value="SULFUR CARRIER PROTEIN CYSO"/>
    <property type="match status" value="1"/>
</dbReference>
<dbReference type="OrthoDB" id="184665at2157"/>
<dbReference type="InterPro" id="IPR052045">
    <property type="entry name" value="Sulfur_Carrier/Prot_Modifier"/>
</dbReference>
<organism evidence="1 2">
    <name type="scientific">Haloglomus irregulare</name>
    <dbReference type="NCBI Taxonomy" id="2234134"/>
    <lineage>
        <taxon>Archaea</taxon>
        <taxon>Methanobacteriati</taxon>
        <taxon>Methanobacteriota</taxon>
        <taxon>Stenosarchaea group</taxon>
        <taxon>Halobacteria</taxon>
        <taxon>Halobacteriales</taxon>
        <taxon>Natronomonadaceae</taxon>
        <taxon>Haloglomus</taxon>
    </lineage>
</organism>
<protein>
    <submittedName>
        <fullName evidence="1">MoaD/ThiS family protein</fullName>
    </submittedName>
</protein>
<evidence type="ECO:0000313" key="1">
    <source>
        <dbReference type="EMBL" id="TSD14788.1"/>
    </source>
</evidence>
<proteinExistence type="predicted"/>
<dbReference type="RefSeq" id="WP_144261507.1">
    <property type="nucleotide sequence ID" value="NZ_QMDX01000003.1"/>
</dbReference>
<gene>
    <name evidence="1" type="ORF">DP107_07415</name>
</gene>